<organism evidence="1 2">
    <name type="scientific">Thermogladius calderae (strain DSM 22663 / VKM B-2946 / 1633)</name>
    <dbReference type="NCBI Taxonomy" id="1184251"/>
    <lineage>
        <taxon>Archaea</taxon>
        <taxon>Thermoproteota</taxon>
        <taxon>Thermoprotei</taxon>
        <taxon>Desulfurococcales</taxon>
        <taxon>Desulfurococcaceae</taxon>
        <taxon>Thermogladius</taxon>
    </lineage>
</organism>
<dbReference type="AlphaFoldDB" id="I3TFB7"/>
<dbReference type="eggNOG" id="ENOG502N5AT">
    <property type="taxonomic scope" value="Archaea"/>
</dbReference>
<reference evidence="1 2" key="1">
    <citation type="journal article" date="2012" name="J. Bacteriol.">
        <title>Complete genome sequence of the hyperthermophilic cellulolytic Crenarchaeon 'Thermogladius cellulolyticus' 1633.</title>
        <authorList>
            <person name="Mardanov A.V."/>
            <person name="Kochetkova T.V."/>
            <person name="Beletsky A.V."/>
            <person name="Bonch-Osmolovskaya E.A."/>
            <person name="Ravin N.V."/>
            <person name="Skryabin K.G."/>
        </authorList>
    </citation>
    <scope>NUCLEOTIDE SEQUENCE [LARGE SCALE GENOMIC DNA]</scope>
    <source>
        <strain evidence="2">DSM 22663 / VKM B-2946 / 1633</strain>
    </source>
</reference>
<dbReference type="Proteomes" id="UP000005270">
    <property type="component" value="Chromosome"/>
</dbReference>
<dbReference type="RefSeq" id="WP_014737705.1">
    <property type="nucleotide sequence ID" value="NC_017954.1"/>
</dbReference>
<dbReference type="EMBL" id="CP003531">
    <property type="protein sequence ID" value="AFK51455.1"/>
    <property type="molecule type" value="Genomic_DNA"/>
</dbReference>
<proteinExistence type="predicted"/>
<evidence type="ECO:0000313" key="1">
    <source>
        <dbReference type="EMBL" id="AFK51455.1"/>
    </source>
</evidence>
<evidence type="ECO:0000313" key="2">
    <source>
        <dbReference type="Proteomes" id="UP000005270"/>
    </source>
</evidence>
<dbReference type="HOGENOM" id="CLU_587461_0_0_2"/>
<dbReference type="InParanoid" id="I3TFB7"/>
<gene>
    <name evidence="1" type="ordered locus">TCELL_1032</name>
</gene>
<sequence>MATASSGTVSPEEDERLKERLAEAAVSALDAGLELAKWLYVFEALHLWGASKTVGIRFLDGGYVEVDFCSEEGCLNILSVEGTSLVIDAKSLCQLMGLDDGVCKEWAWYPRPEYSHRLLVGEFFDVVHKMARRGLLDKLVELLDAALERAERGEYQYDGALKEARIIVPTEGDPLKTHRGVAVIVGTEDGGRETAVERLRWVRDLVKTLRDFSRRLSESGLVDRVADGVLEGALRRVGEVVESMAQDRGALEKLVRDAVGRQVDFHLYHFKYETEHGSIKIEELARSAVSPFYDYEYAVSLPDGEVKRGWNLDWTPRSWVKLGEVEFPDVDSLADLVVEAVRPSHEAPTSSSNQPPAARYEMVLELGECIGGHDPRDVKPYALLRIGGISLAALVPAKGRDETEVYLVVSGLTALGLAEKVRPGTTREVLRKPEEAVKERLRDAVVTELFYSLLREQYGWQGPGA</sequence>
<accession>I3TFB7</accession>
<dbReference type="GeneID" id="13013351"/>
<protein>
    <submittedName>
        <fullName evidence="1">Uncharacterized protein</fullName>
    </submittedName>
</protein>
<keyword evidence="2" id="KW-1185">Reference proteome</keyword>
<dbReference type="KEGG" id="thg:TCELL_1032"/>
<name>I3TFB7_THEC1</name>